<keyword evidence="12" id="KW-0007">Acetylation</keyword>
<organism evidence="25 26">
    <name type="scientific">Mytilus coruscus</name>
    <name type="common">Sea mussel</name>
    <dbReference type="NCBI Taxonomy" id="42192"/>
    <lineage>
        <taxon>Eukaryota</taxon>
        <taxon>Metazoa</taxon>
        <taxon>Spiralia</taxon>
        <taxon>Lophotrochozoa</taxon>
        <taxon>Mollusca</taxon>
        <taxon>Bivalvia</taxon>
        <taxon>Autobranchia</taxon>
        <taxon>Pteriomorphia</taxon>
        <taxon>Mytilida</taxon>
        <taxon>Mytiloidea</taxon>
        <taxon>Mytilidae</taxon>
        <taxon>Mytilinae</taxon>
        <taxon>Mytilus</taxon>
    </lineage>
</organism>
<sequence>MASIESGVLALQNELEKAKENLKDVDENIKKLTGRDPYEQRQGGNRRLSQSGDLRGRGRPFTPGGRRFSDNEGQAARRLVGGAFSRLGISPRAAGRGRGRGRGLGRRTADSDEEEELPNKPTIQSSVVLTPKEPKSRQASLDEQKTDKKGTARNRRMFGLLLGTLQKFKDEAKESKDKEDQRKQIENKLEEKALEEKEEIVKERRQLFQERRQTQVKLRKIEQKIEIVETSQECQAERLKLANFIRTKAKPHIFYLPKMMNENLENKKKETATAINEMITQKQKQLEEEIEDLMAGGHDHDHPEEEEGQTGEGAGEGEGDKIKGEQPDKENRVSRHYRSKADEIAEQEGTTSRKRRKSSGERGERHKSGEDRDRKHRKSDEHQKDVHKNESDKTSDNKRRKSEHSGDRTEGRHRRLSHGEGDRKAHREGDRERSRGEGERRKSHGERDKRDGERDKRDGEKDRRESQHGDSDRRRSHGDEGHREDRRSHGEGGHEHDREGKKKDHRTREPAKRTEKKEDGVKVSIDYDEQEGEGEANDESNKTLEVPEKLPEIMDFSNMADIPMPDDVQVPKTT</sequence>
<keyword evidence="16" id="KW-0010">Activator</keyword>
<evidence type="ECO:0000256" key="6">
    <source>
        <dbReference type="ARBA" id="ARBA00022499"/>
    </source>
</evidence>
<evidence type="ECO:0000256" key="1">
    <source>
        <dbReference type="ARBA" id="ARBA00004324"/>
    </source>
</evidence>
<evidence type="ECO:0000256" key="7">
    <source>
        <dbReference type="ARBA" id="ARBA00022553"/>
    </source>
</evidence>
<keyword evidence="9" id="KW-0747">Spliceosome</keyword>
<feature type="domain" description="Pinin/SDK/MemA protein" evidence="23">
    <location>
        <begin position="149"/>
        <end position="271"/>
    </location>
</feature>
<evidence type="ECO:0000256" key="10">
    <source>
        <dbReference type="ARBA" id="ARBA00022843"/>
    </source>
</evidence>
<keyword evidence="14 21" id="KW-0175">Coiled coil</keyword>
<evidence type="ECO:0000256" key="15">
    <source>
        <dbReference type="ARBA" id="ARBA00023125"/>
    </source>
</evidence>
<keyword evidence="11" id="KW-0965">Cell junction</keyword>
<keyword evidence="6" id="KW-1017">Isopeptide bond</keyword>
<evidence type="ECO:0000256" key="5">
    <source>
        <dbReference type="ARBA" id="ARBA00022481"/>
    </source>
</evidence>
<keyword evidence="8" id="KW-0507">mRNA processing</keyword>
<keyword evidence="26" id="KW-1185">Reference proteome</keyword>
<evidence type="ECO:0000256" key="11">
    <source>
        <dbReference type="ARBA" id="ARBA00022949"/>
    </source>
</evidence>
<evidence type="ECO:0000256" key="19">
    <source>
        <dbReference type="ARBA" id="ARBA00023242"/>
    </source>
</evidence>
<feature type="compositionally biased region" description="Basic residues" evidence="22">
    <location>
        <begin position="95"/>
        <end position="105"/>
    </location>
</feature>
<evidence type="ECO:0000313" key="26">
    <source>
        <dbReference type="Proteomes" id="UP000507470"/>
    </source>
</evidence>
<feature type="compositionally biased region" description="Basic and acidic residues" evidence="22">
    <location>
        <begin position="358"/>
        <end position="410"/>
    </location>
</feature>
<evidence type="ECO:0000259" key="24">
    <source>
        <dbReference type="Pfam" id="PF04697"/>
    </source>
</evidence>
<dbReference type="GO" id="GO:0016607">
    <property type="term" value="C:nuclear speck"/>
    <property type="evidence" value="ECO:0007669"/>
    <property type="project" value="UniProtKB-SubCell"/>
</dbReference>
<accession>A0A6J8DJU0</accession>
<evidence type="ECO:0000256" key="18">
    <source>
        <dbReference type="ARBA" id="ARBA00023187"/>
    </source>
</evidence>
<proteinExistence type="inferred from homology"/>
<feature type="domain" description="Pinin/SDK" evidence="24">
    <location>
        <begin position="8"/>
        <end position="137"/>
    </location>
</feature>
<dbReference type="InterPro" id="IPR039853">
    <property type="entry name" value="Pinin"/>
</dbReference>
<evidence type="ECO:0000256" key="16">
    <source>
        <dbReference type="ARBA" id="ARBA00023159"/>
    </source>
</evidence>
<evidence type="ECO:0000256" key="12">
    <source>
        <dbReference type="ARBA" id="ARBA00022990"/>
    </source>
</evidence>
<protein>
    <recommendedName>
        <fullName evidence="4">Pinin</fullName>
    </recommendedName>
</protein>
<keyword evidence="18" id="KW-0508">mRNA splicing</keyword>
<dbReference type="GO" id="GO:0006397">
    <property type="term" value="P:mRNA processing"/>
    <property type="evidence" value="ECO:0007669"/>
    <property type="project" value="UniProtKB-KW"/>
</dbReference>
<keyword evidence="15" id="KW-0238">DNA-binding</keyword>
<gene>
    <name evidence="25" type="ORF">MCOR_42217</name>
</gene>
<dbReference type="PANTHER" id="PTHR12707">
    <property type="entry name" value="PINN"/>
    <property type="match status" value="1"/>
</dbReference>
<comment type="subcellular location">
    <subcellularLocation>
        <location evidence="2">Cell junction</location>
        <location evidence="2">Desmosome</location>
    </subcellularLocation>
    <subcellularLocation>
        <location evidence="1">Nucleus speckle</location>
    </subcellularLocation>
</comment>
<evidence type="ECO:0000256" key="14">
    <source>
        <dbReference type="ARBA" id="ARBA00023054"/>
    </source>
</evidence>
<dbReference type="GO" id="GO:0003677">
    <property type="term" value="F:DNA binding"/>
    <property type="evidence" value="ECO:0007669"/>
    <property type="project" value="UniProtKB-KW"/>
</dbReference>
<feature type="region of interest" description="Disordered" evidence="22">
    <location>
        <begin position="24"/>
        <end position="156"/>
    </location>
</feature>
<keyword evidence="10" id="KW-0832">Ubl conjugation</keyword>
<dbReference type="InterPro" id="IPR006787">
    <property type="entry name" value="Pinin_SDK_N"/>
</dbReference>
<keyword evidence="13" id="KW-0805">Transcription regulation</keyword>
<dbReference type="GO" id="GO:0030057">
    <property type="term" value="C:desmosome"/>
    <property type="evidence" value="ECO:0007669"/>
    <property type="project" value="UniProtKB-SubCell"/>
</dbReference>
<feature type="compositionally biased region" description="Basic and acidic residues" evidence="22">
    <location>
        <begin position="539"/>
        <end position="552"/>
    </location>
</feature>
<dbReference type="OrthoDB" id="330772at2759"/>
<dbReference type="InterPro" id="IPR006786">
    <property type="entry name" value="Pinin_SDK_MemA"/>
</dbReference>
<feature type="region of interest" description="Disordered" evidence="22">
    <location>
        <begin position="279"/>
        <end position="574"/>
    </location>
</feature>
<feature type="compositionally biased region" description="Basic and acidic residues" evidence="22">
    <location>
        <begin position="24"/>
        <end position="39"/>
    </location>
</feature>
<feature type="compositionally biased region" description="Basic and acidic residues" evidence="22">
    <location>
        <begin position="318"/>
        <end position="343"/>
    </location>
</feature>
<keyword evidence="17" id="KW-0804">Transcription</keyword>
<dbReference type="Pfam" id="PF04697">
    <property type="entry name" value="Pinin_SDK_N"/>
    <property type="match status" value="1"/>
</dbReference>
<evidence type="ECO:0000256" key="8">
    <source>
        <dbReference type="ARBA" id="ARBA00022664"/>
    </source>
</evidence>
<evidence type="ECO:0000313" key="25">
    <source>
        <dbReference type="EMBL" id="CAC5408868.1"/>
    </source>
</evidence>
<feature type="compositionally biased region" description="Basic and acidic residues" evidence="22">
    <location>
        <begin position="417"/>
        <end position="521"/>
    </location>
</feature>
<name>A0A6J8DJU0_MYTCO</name>
<evidence type="ECO:0000256" key="13">
    <source>
        <dbReference type="ARBA" id="ARBA00023015"/>
    </source>
</evidence>
<feature type="compositionally biased region" description="Basic and acidic residues" evidence="22">
    <location>
        <begin position="132"/>
        <end position="150"/>
    </location>
</feature>
<dbReference type="Proteomes" id="UP000507470">
    <property type="component" value="Unassembled WGS sequence"/>
</dbReference>
<dbReference type="EMBL" id="CACVKT020007610">
    <property type="protein sequence ID" value="CAC5408868.1"/>
    <property type="molecule type" value="Genomic_DNA"/>
</dbReference>
<reference evidence="25 26" key="1">
    <citation type="submission" date="2020-06" db="EMBL/GenBank/DDBJ databases">
        <authorList>
            <person name="Li R."/>
            <person name="Bekaert M."/>
        </authorList>
    </citation>
    <scope>NUCLEOTIDE SEQUENCE [LARGE SCALE GENOMIC DNA]</scope>
    <source>
        <strain evidence="26">wild</strain>
    </source>
</reference>
<feature type="coiled-coil region" evidence="21">
    <location>
        <begin position="168"/>
        <end position="231"/>
    </location>
</feature>
<dbReference type="AlphaFoldDB" id="A0A6J8DJU0"/>
<keyword evidence="19" id="KW-0539">Nucleus</keyword>
<evidence type="ECO:0000256" key="20">
    <source>
        <dbReference type="ARBA" id="ARBA00025916"/>
    </source>
</evidence>
<evidence type="ECO:0000256" key="22">
    <source>
        <dbReference type="SAM" id="MobiDB-lite"/>
    </source>
</evidence>
<evidence type="ECO:0000256" key="4">
    <source>
        <dbReference type="ARBA" id="ARBA00020056"/>
    </source>
</evidence>
<evidence type="ECO:0000259" key="23">
    <source>
        <dbReference type="Pfam" id="PF04696"/>
    </source>
</evidence>
<evidence type="ECO:0000256" key="17">
    <source>
        <dbReference type="ARBA" id="ARBA00023163"/>
    </source>
</evidence>
<evidence type="ECO:0000256" key="2">
    <source>
        <dbReference type="ARBA" id="ARBA00004568"/>
    </source>
</evidence>
<evidence type="ECO:0000256" key="21">
    <source>
        <dbReference type="SAM" id="Coils"/>
    </source>
</evidence>
<dbReference type="PANTHER" id="PTHR12707:SF0">
    <property type="entry name" value="PININ"/>
    <property type="match status" value="1"/>
</dbReference>
<feature type="compositionally biased region" description="Acidic residues" evidence="22">
    <location>
        <begin position="526"/>
        <end position="538"/>
    </location>
</feature>
<keyword evidence="7" id="KW-0597">Phosphoprotein</keyword>
<keyword evidence="5" id="KW-0488">Methylation</keyword>
<evidence type="ECO:0000256" key="3">
    <source>
        <dbReference type="ARBA" id="ARBA00010386"/>
    </source>
</evidence>
<comment type="similarity">
    <text evidence="3">Belongs to the pinin family.</text>
</comment>
<dbReference type="Pfam" id="PF04696">
    <property type="entry name" value="Pinin_SDK_memA"/>
    <property type="match status" value="1"/>
</dbReference>
<evidence type="ECO:0000256" key="9">
    <source>
        <dbReference type="ARBA" id="ARBA00022728"/>
    </source>
</evidence>
<comment type="subunit">
    <text evidence="20">Found in a mRNA splicing-dependent exon junction complex (EJC). Found in a complex with SR proteins. Found in a mRNP complex with RNPS1. Component of the PSAP complex consisting of RNPS1, SAP18 and PNN. Interacts with PNISR, CTBP1, CTBP2, KRT8, KRT18, KRT19, PS1D/PNO40, PPIG, RNPS1, SFRS4 and SRRM2. Identified in the spliceosome C complex.</text>
</comment>
<dbReference type="GO" id="GO:0008380">
    <property type="term" value="P:RNA splicing"/>
    <property type="evidence" value="ECO:0007669"/>
    <property type="project" value="UniProtKB-KW"/>
</dbReference>
<dbReference type="GO" id="GO:0071013">
    <property type="term" value="C:catalytic step 2 spliceosome"/>
    <property type="evidence" value="ECO:0007669"/>
    <property type="project" value="TreeGrafter"/>
</dbReference>